<protein>
    <recommendedName>
        <fullName evidence="3">histidine kinase</fullName>
        <ecNumber evidence="3">2.7.13.3</ecNumber>
    </recommendedName>
</protein>
<dbReference type="PANTHER" id="PTHR24421:SF10">
    <property type="entry name" value="NITRATE_NITRITE SENSOR PROTEIN NARQ"/>
    <property type="match status" value="1"/>
</dbReference>
<dbReference type="Pfam" id="PF07730">
    <property type="entry name" value="HisKA_3"/>
    <property type="match status" value="1"/>
</dbReference>
<comment type="subcellular location">
    <subcellularLocation>
        <location evidence="2">Membrane</location>
        <topology evidence="2">Multi-pass membrane protein</topology>
    </subcellularLocation>
</comment>
<dbReference type="Proteomes" id="UP000466607">
    <property type="component" value="Chromosome"/>
</dbReference>
<evidence type="ECO:0000256" key="9">
    <source>
        <dbReference type="ARBA" id="ARBA00022840"/>
    </source>
</evidence>
<feature type="transmembrane region" description="Helical" evidence="13">
    <location>
        <begin position="34"/>
        <end position="57"/>
    </location>
</feature>
<evidence type="ECO:0000256" key="13">
    <source>
        <dbReference type="SAM" id="Phobius"/>
    </source>
</evidence>
<sequence>MHTPQNPAAPHPAVSPASASRQGPLSLVLRPTPAPIAVGIVVAAGFIAVETLLVYWLKQMSSVHAYGALFLLGVLVVSAGWGLALSVATSLVSAVVYFYFHTEQGGSVVAEGIQDFVAVLVFLPVALSANLLGRHARLRASEAEQRRREAEVAASLAGALAEQQSALRRVATLVARGVAPAEVYPAAVAELSRGLGIHNAVLLRYTPGGATVVVGSRDERGNPMMLQGEHLSLEGDNVAALIRREGRPARIDCLDDAAGSTAERVRRLGLRSAVGAPIIVDGRVWGAVIVGSALCEPLPAGTEQRIGDFADLVATAIANAETRAELTASRARIVTAADQARRQFERDLHDGAQQRVVSLGLQLRGVQASVPPDQPALNDQISQVISGLTEIAEILRELSRGIHPAILSRGGLGPAIKALGRRSPVPVTLDLDVHARLPQHVEVAAYYVVAEALTNAAKHAHASQVTVSAADTGDELQLTITDDGIGGAAVGGGSGLIGLKDRVEAVGGRLDICSRSGCGTTLVARIPFDERTPQPP</sequence>
<dbReference type="SMART" id="SM00387">
    <property type="entry name" value="HATPase_c"/>
    <property type="match status" value="1"/>
</dbReference>
<name>A0AAD1MSC2_9MYCO</name>
<feature type="domain" description="GAF" evidence="14">
    <location>
        <begin position="179"/>
        <end position="327"/>
    </location>
</feature>
<dbReference type="InterPro" id="IPR029016">
    <property type="entry name" value="GAF-like_dom_sf"/>
</dbReference>
<dbReference type="Gene3D" id="3.30.450.40">
    <property type="match status" value="1"/>
</dbReference>
<dbReference type="SMART" id="SM00065">
    <property type="entry name" value="GAF"/>
    <property type="match status" value="1"/>
</dbReference>
<keyword evidence="8 16" id="KW-0418">Kinase</keyword>
<evidence type="ECO:0000256" key="7">
    <source>
        <dbReference type="ARBA" id="ARBA00022741"/>
    </source>
</evidence>
<dbReference type="GO" id="GO:0005524">
    <property type="term" value="F:ATP binding"/>
    <property type="evidence" value="ECO:0007669"/>
    <property type="project" value="UniProtKB-KW"/>
</dbReference>
<evidence type="ECO:0000256" key="5">
    <source>
        <dbReference type="ARBA" id="ARBA00022679"/>
    </source>
</evidence>
<dbReference type="InterPro" id="IPR036890">
    <property type="entry name" value="HATPase_C_sf"/>
</dbReference>
<keyword evidence="7" id="KW-0547">Nucleotide-binding</keyword>
<keyword evidence="9" id="KW-0067">ATP-binding</keyword>
<dbReference type="EMBL" id="AP022586">
    <property type="protein sequence ID" value="BBY17084.1"/>
    <property type="molecule type" value="Genomic_DNA"/>
</dbReference>
<dbReference type="EC" id="2.7.13.3" evidence="3"/>
<keyword evidence="5" id="KW-0808">Transferase</keyword>
<dbReference type="InterPro" id="IPR050482">
    <property type="entry name" value="Sensor_HK_TwoCompSys"/>
</dbReference>
<accession>A0AAD1MSC2</accession>
<evidence type="ECO:0000256" key="2">
    <source>
        <dbReference type="ARBA" id="ARBA00004141"/>
    </source>
</evidence>
<dbReference type="Pfam" id="PF01590">
    <property type="entry name" value="GAF"/>
    <property type="match status" value="1"/>
</dbReference>
<feature type="transmembrane region" description="Helical" evidence="13">
    <location>
        <begin position="69"/>
        <end position="100"/>
    </location>
</feature>
<keyword evidence="10 13" id="KW-1133">Transmembrane helix</keyword>
<evidence type="ECO:0000256" key="8">
    <source>
        <dbReference type="ARBA" id="ARBA00022777"/>
    </source>
</evidence>
<keyword evidence="11" id="KW-0902">Two-component regulatory system</keyword>
<comment type="catalytic activity">
    <reaction evidence="1">
        <text>ATP + protein L-histidine = ADP + protein N-phospho-L-histidine.</text>
        <dbReference type="EC" id="2.7.13.3"/>
    </reaction>
</comment>
<dbReference type="Gene3D" id="3.30.565.10">
    <property type="entry name" value="Histidine kinase-like ATPase, C-terminal domain"/>
    <property type="match status" value="1"/>
</dbReference>
<evidence type="ECO:0000256" key="1">
    <source>
        <dbReference type="ARBA" id="ARBA00000085"/>
    </source>
</evidence>
<dbReference type="AlphaFoldDB" id="A0AAD1MSC2"/>
<dbReference type="GO" id="GO:0000155">
    <property type="term" value="F:phosphorelay sensor kinase activity"/>
    <property type="evidence" value="ECO:0007669"/>
    <property type="project" value="InterPro"/>
</dbReference>
<keyword evidence="12 13" id="KW-0472">Membrane</keyword>
<evidence type="ECO:0000256" key="6">
    <source>
        <dbReference type="ARBA" id="ARBA00022692"/>
    </source>
</evidence>
<dbReference type="Pfam" id="PF02518">
    <property type="entry name" value="HATPase_c"/>
    <property type="match status" value="1"/>
</dbReference>
<reference evidence="16 17" key="1">
    <citation type="journal article" date="2019" name="Emerg. Microbes Infect.">
        <title>Comprehensive subspecies identification of 175 nontuberculous mycobacteria species based on 7547 genomic profiles.</title>
        <authorList>
            <person name="Matsumoto Y."/>
            <person name="Kinjo T."/>
            <person name="Motooka D."/>
            <person name="Nabeya D."/>
            <person name="Jung N."/>
            <person name="Uechi K."/>
            <person name="Horii T."/>
            <person name="Iida T."/>
            <person name="Fujita J."/>
            <person name="Nakamura S."/>
        </authorList>
    </citation>
    <scope>NUCLEOTIDE SEQUENCE [LARGE SCALE GENOMIC DNA]</scope>
    <source>
        <strain evidence="16 17">JCM 17423</strain>
    </source>
</reference>
<dbReference type="InterPro" id="IPR038318">
    <property type="entry name" value="KdpD_sf"/>
</dbReference>
<keyword evidence="17" id="KW-1185">Reference proteome</keyword>
<evidence type="ECO:0000256" key="10">
    <source>
        <dbReference type="ARBA" id="ARBA00022989"/>
    </source>
</evidence>
<dbReference type="PANTHER" id="PTHR24421">
    <property type="entry name" value="NITRATE/NITRITE SENSOR PROTEIN NARX-RELATED"/>
    <property type="match status" value="1"/>
</dbReference>
<gene>
    <name evidence="16" type="ORF">MLIT_26760</name>
</gene>
<dbReference type="Gene3D" id="1.20.5.1930">
    <property type="match status" value="1"/>
</dbReference>
<dbReference type="CDD" id="cd16917">
    <property type="entry name" value="HATPase_UhpB-NarQ-NarX-like"/>
    <property type="match status" value="1"/>
</dbReference>
<keyword evidence="6 13" id="KW-0812">Transmembrane</keyword>
<dbReference type="InterPro" id="IPR011712">
    <property type="entry name" value="Sig_transdc_His_kin_sub3_dim/P"/>
</dbReference>
<dbReference type="Pfam" id="PF13493">
    <property type="entry name" value="DUF4118"/>
    <property type="match status" value="1"/>
</dbReference>
<feature type="domain" description="Histidine kinase/HSP90-like ATPase" evidence="15">
    <location>
        <begin position="440"/>
        <end position="530"/>
    </location>
</feature>
<dbReference type="GO" id="GO:0046983">
    <property type="term" value="F:protein dimerization activity"/>
    <property type="evidence" value="ECO:0007669"/>
    <property type="project" value="InterPro"/>
</dbReference>
<dbReference type="SUPFAM" id="SSF55874">
    <property type="entry name" value="ATPase domain of HSP90 chaperone/DNA topoisomerase II/histidine kinase"/>
    <property type="match status" value="1"/>
</dbReference>
<evidence type="ECO:0000256" key="4">
    <source>
        <dbReference type="ARBA" id="ARBA00022553"/>
    </source>
</evidence>
<evidence type="ECO:0000259" key="15">
    <source>
        <dbReference type="SMART" id="SM00387"/>
    </source>
</evidence>
<evidence type="ECO:0000256" key="12">
    <source>
        <dbReference type="ARBA" id="ARBA00023136"/>
    </source>
</evidence>
<keyword evidence="4" id="KW-0597">Phosphoprotein</keyword>
<evidence type="ECO:0000256" key="11">
    <source>
        <dbReference type="ARBA" id="ARBA00023012"/>
    </source>
</evidence>
<dbReference type="Gene3D" id="1.20.120.620">
    <property type="entry name" value="Backbone structure of the membrane domain of e. Coli histidine kinase receptor kdpd"/>
    <property type="match status" value="1"/>
</dbReference>
<dbReference type="InterPro" id="IPR003594">
    <property type="entry name" value="HATPase_dom"/>
</dbReference>
<dbReference type="InterPro" id="IPR003018">
    <property type="entry name" value="GAF"/>
</dbReference>
<dbReference type="SUPFAM" id="SSF55781">
    <property type="entry name" value="GAF domain-like"/>
    <property type="match status" value="1"/>
</dbReference>
<evidence type="ECO:0000313" key="17">
    <source>
        <dbReference type="Proteomes" id="UP000466607"/>
    </source>
</evidence>
<evidence type="ECO:0000313" key="16">
    <source>
        <dbReference type="EMBL" id="BBY17084.1"/>
    </source>
</evidence>
<evidence type="ECO:0000259" key="14">
    <source>
        <dbReference type="SMART" id="SM00065"/>
    </source>
</evidence>
<evidence type="ECO:0000256" key="3">
    <source>
        <dbReference type="ARBA" id="ARBA00012438"/>
    </source>
</evidence>
<organism evidence="16 17">
    <name type="scientific">Mycolicibacterium litorale</name>
    <dbReference type="NCBI Taxonomy" id="758802"/>
    <lineage>
        <taxon>Bacteria</taxon>
        <taxon>Bacillati</taxon>
        <taxon>Actinomycetota</taxon>
        <taxon>Actinomycetes</taxon>
        <taxon>Mycobacteriales</taxon>
        <taxon>Mycobacteriaceae</taxon>
        <taxon>Mycolicibacterium</taxon>
    </lineage>
</organism>
<dbReference type="RefSeq" id="WP_308205107.1">
    <property type="nucleotide sequence ID" value="NZ_JACKVO010000011.1"/>
</dbReference>
<dbReference type="InterPro" id="IPR025201">
    <property type="entry name" value="KdpD_TM"/>
</dbReference>
<dbReference type="GO" id="GO:0016020">
    <property type="term" value="C:membrane"/>
    <property type="evidence" value="ECO:0007669"/>
    <property type="project" value="UniProtKB-SubCell"/>
</dbReference>
<proteinExistence type="predicted"/>